<evidence type="ECO:0000259" key="7">
    <source>
        <dbReference type="Pfam" id="PF02687"/>
    </source>
</evidence>
<keyword evidence="3 6" id="KW-0812">Transmembrane</keyword>
<feature type="transmembrane region" description="Helical" evidence="6">
    <location>
        <begin position="760"/>
        <end position="791"/>
    </location>
</feature>
<keyword evidence="4 6" id="KW-1133">Transmembrane helix</keyword>
<feature type="transmembrane region" description="Helical" evidence="6">
    <location>
        <begin position="307"/>
        <end position="337"/>
    </location>
</feature>
<evidence type="ECO:0000256" key="4">
    <source>
        <dbReference type="ARBA" id="ARBA00022989"/>
    </source>
</evidence>
<feature type="transmembrane region" description="Helical" evidence="6">
    <location>
        <begin position="797"/>
        <end position="825"/>
    </location>
</feature>
<organism evidence="8 9">
    <name type="scientific">Rhodocyclus tenuis</name>
    <name type="common">Rhodospirillum tenue</name>
    <dbReference type="NCBI Taxonomy" id="1066"/>
    <lineage>
        <taxon>Bacteria</taxon>
        <taxon>Pseudomonadati</taxon>
        <taxon>Pseudomonadota</taxon>
        <taxon>Betaproteobacteria</taxon>
        <taxon>Rhodocyclales</taxon>
        <taxon>Rhodocyclaceae</taxon>
        <taxon>Rhodocyclus</taxon>
    </lineage>
</organism>
<evidence type="ECO:0000256" key="5">
    <source>
        <dbReference type="ARBA" id="ARBA00023136"/>
    </source>
</evidence>
<evidence type="ECO:0000256" key="2">
    <source>
        <dbReference type="ARBA" id="ARBA00022475"/>
    </source>
</evidence>
<name>A0A6L5JVG5_RHOTE</name>
<sequence>MLRRDARGGELRLLAAALATAVAALTAVGFSADRVRLALESESHQLLAADLVFASDHPPSPALLALPREGVRQAQTLSFPSMVAHAAESASTRSGALAGTPSAARTALADIKAVSEGYPLRGALRTAPALNAADQPASGGPPRGTVWLDERLALALAAQRGDRIAVGKTELTVDAVLTQEPDRGVSFFSVAPRLLMNLADLDATGLVQPGARVAWRLLLAGDAAALATWRDAATPLLGRGERLEDAQSGRPEIRSALDRASSFLGLAALLTAILAAVAVALAARRYAQRHLDACAVMRCLGATQADLLWLFGSQFVLLGVLASALGCVVGYAAHFVLHAAFAQLLETSLPAPGWRPAAQGFVLGLVLLLAFAAPPLLQLRRVPTLRVLRRELGAPAAGLFGGFAVGALALAAVMLWIAGDIRLGAFVFGGFAVALLVFAGVARLLVRAAAALVRRLPTGAGGHGWRQGILGLERRAGASVVQISALAIGVMALLLLTTIRGDLLTAWRGATPADAPNRFVINIQPDELDAVRAYFEANGLRPEFAPMVRGRLVRLNDADITAESFTDERAQRLIDREFNLSWRDTPPAGNTLLAGRWFSPADRGHGVVSVEEGLARTLGIHLGDRLAFDVGGEMLSVEVVALRKLDWDSMRVNFFVLAPSGVLETFSTSWITAFHLPPADAAFVNRLVGEFPTLTVIDVAAILRQLQAILDLVSRAIEFVFLFTVLAGLIVLWAALVSAADERRYELALLRALGARRSQLAGALLAEYAAIGAAAGLIASAGAMAVGAVLAAKVFHVALPLALGLPFIATGVGALLVAGTGWLAAARLLRAPPLLALRAGV</sequence>
<evidence type="ECO:0000256" key="6">
    <source>
        <dbReference type="SAM" id="Phobius"/>
    </source>
</evidence>
<evidence type="ECO:0000313" key="9">
    <source>
        <dbReference type="Proteomes" id="UP000480275"/>
    </source>
</evidence>
<dbReference type="OrthoDB" id="5292592at2"/>
<dbReference type="InterPro" id="IPR003838">
    <property type="entry name" value="ABC3_permease_C"/>
</dbReference>
<feature type="transmembrane region" description="Helical" evidence="6">
    <location>
        <begin position="357"/>
        <end position="377"/>
    </location>
</feature>
<dbReference type="AlphaFoldDB" id="A0A6L5JVG5"/>
<reference evidence="8 9" key="1">
    <citation type="submission" date="2019-10" db="EMBL/GenBank/DDBJ databases">
        <title>Whole-genome sequence of the purple nonsulfur photosynthetic bacterium Rhodocyclus tenuis.</title>
        <authorList>
            <person name="Kyndt J.A."/>
            <person name="Meyer T.E."/>
        </authorList>
    </citation>
    <scope>NUCLEOTIDE SEQUENCE [LARGE SCALE GENOMIC DNA]</scope>
    <source>
        <strain evidence="8 9">DSM 110</strain>
    </source>
</reference>
<feature type="transmembrane region" description="Helical" evidence="6">
    <location>
        <begin position="423"/>
        <end position="446"/>
    </location>
</feature>
<protein>
    <submittedName>
        <fullName evidence="8">FtsX-like permease family protein</fullName>
    </submittedName>
</protein>
<dbReference type="InterPro" id="IPR038766">
    <property type="entry name" value="Membrane_comp_ABC_pdt"/>
</dbReference>
<evidence type="ECO:0000256" key="3">
    <source>
        <dbReference type="ARBA" id="ARBA00022692"/>
    </source>
</evidence>
<keyword evidence="2" id="KW-1003">Cell membrane</keyword>
<dbReference type="GO" id="GO:0005886">
    <property type="term" value="C:plasma membrane"/>
    <property type="evidence" value="ECO:0007669"/>
    <property type="project" value="UniProtKB-SubCell"/>
</dbReference>
<feature type="domain" description="ABC3 transporter permease C-terminal" evidence="7">
    <location>
        <begin position="266"/>
        <end position="382"/>
    </location>
</feature>
<comment type="caution">
    <text evidence="8">The sequence shown here is derived from an EMBL/GenBank/DDBJ whole genome shotgun (WGS) entry which is preliminary data.</text>
</comment>
<dbReference type="Pfam" id="PF02687">
    <property type="entry name" value="FtsX"/>
    <property type="match status" value="2"/>
</dbReference>
<keyword evidence="5 6" id="KW-0472">Membrane</keyword>
<proteinExistence type="predicted"/>
<dbReference type="PANTHER" id="PTHR30287">
    <property type="entry name" value="MEMBRANE COMPONENT OF PREDICTED ABC SUPERFAMILY METABOLITE UPTAKE TRANSPORTER"/>
    <property type="match status" value="1"/>
</dbReference>
<evidence type="ECO:0000313" key="8">
    <source>
        <dbReference type="EMBL" id="MQY51229.1"/>
    </source>
</evidence>
<evidence type="ECO:0000256" key="1">
    <source>
        <dbReference type="ARBA" id="ARBA00004651"/>
    </source>
</evidence>
<dbReference type="Proteomes" id="UP000480275">
    <property type="component" value="Unassembled WGS sequence"/>
</dbReference>
<gene>
    <name evidence="8" type="ORF">GHK24_05505</name>
</gene>
<accession>A0A6L5JVG5</accession>
<dbReference type="PANTHER" id="PTHR30287:SF1">
    <property type="entry name" value="INNER MEMBRANE PROTEIN"/>
    <property type="match status" value="1"/>
</dbReference>
<feature type="transmembrane region" description="Helical" evidence="6">
    <location>
        <begin position="476"/>
        <end position="496"/>
    </location>
</feature>
<feature type="domain" description="ABC3 transporter permease C-terminal" evidence="7">
    <location>
        <begin position="719"/>
        <end position="833"/>
    </location>
</feature>
<feature type="transmembrane region" description="Helical" evidence="6">
    <location>
        <begin position="263"/>
        <end position="283"/>
    </location>
</feature>
<dbReference type="EMBL" id="WIXJ01000002">
    <property type="protein sequence ID" value="MQY51229.1"/>
    <property type="molecule type" value="Genomic_DNA"/>
</dbReference>
<feature type="transmembrane region" description="Helical" evidence="6">
    <location>
        <begin position="397"/>
        <end position="417"/>
    </location>
</feature>
<comment type="subcellular location">
    <subcellularLocation>
        <location evidence="1">Cell membrane</location>
        <topology evidence="1">Multi-pass membrane protein</topology>
    </subcellularLocation>
</comment>
<feature type="transmembrane region" description="Helical" evidence="6">
    <location>
        <begin position="719"/>
        <end position="739"/>
    </location>
</feature>